<proteinExistence type="predicted"/>
<protein>
    <recommendedName>
        <fullName evidence="3">Transposase</fullName>
    </recommendedName>
</protein>
<keyword evidence="2" id="KW-1185">Reference proteome</keyword>
<dbReference type="RefSeq" id="WP_246352561.1">
    <property type="nucleotide sequence ID" value="NZ_JACIJF010000023.1"/>
</dbReference>
<comment type="caution">
    <text evidence="1">The sequence shown here is derived from an EMBL/GenBank/DDBJ whole genome shotgun (WGS) entry which is preliminary data.</text>
</comment>
<name>A0A840YSP2_9SPHN</name>
<evidence type="ECO:0000313" key="2">
    <source>
        <dbReference type="Proteomes" id="UP000527143"/>
    </source>
</evidence>
<accession>A0A840YSP2</accession>
<gene>
    <name evidence="1" type="ORF">FHT02_003954</name>
</gene>
<organism evidence="1 2">
    <name type="scientific">Sphingomonas xinjiangensis</name>
    <dbReference type="NCBI Taxonomy" id="643568"/>
    <lineage>
        <taxon>Bacteria</taxon>
        <taxon>Pseudomonadati</taxon>
        <taxon>Pseudomonadota</taxon>
        <taxon>Alphaproteobacteria</taxon>
        <taxon>Sphingomonadales</taxon>
        <taxon>Sphingomonadaceae</taxon>
        <taxon>Sphingomonas</taxon>
    </lineage>
</organism>
<sequence length="92" mass="10402">MTSITIAMTNHSRERASEAMLSCSGSSQIGTMLLIHFREQSKGEPMMRERTAAQEALFYSFDLERHVPPNHLLRSIDSLVDLSDISEHLRPS</sequence>
<evidence type="ECO:0000313" key="1">
    <source>
        <dbReference type="EMBL" id="MBB5712694.1"/>
    </source>
</evidence>
<dbReference type="Proteomes" id="UP000527143">
    <property type="component" value="Unassembled WGS sequence"/>
</dbReference>
<evidence type="ECO:0008006" key="3">
    <source>
        <dbReference type="Google" id="ProtNLM"/>
    </source>
</evidence>
<dbReference type="EMBL" id="JACIJF010000023">
    <property type="protein sequence ID" value="MBB5712694.1"/>
    <property type="molecule type" value="Genomic_DNA"/>
</dbReference>
<dbReference type="AlphaFoldDB" id="A0A840YSP2"/>
<reference evidence="1 2" key="1">
    <citation type="submission" date="2020-08" db="EMBL/GenBank/DDBJ databases">
        <title>Genomic Encyclopedia of Type Strains, Phase IV (KMG-IV): sequencing the most valuable type-strain genomes for metagenomic binning, comparative biology and taxonomic classification.</title>
        <authorList>
            <person name="Goeker M."/>
        </authorList>
    </citation>
    <scope>NUCLEOTIDE SEQUENCE [LARGE SCALE GENOMIC DNA]</scope>
    <source>
        <strain evidence="1 2">DSM 26736</strain>
    </source>
</reference>